<feature type="transmembrane region" description="Helical" evidence="6">
    <location>
        <begin position="186"/>
        <end position="205"/>
    </location>
</feature>
<feature type="domain" description="EamA" evidence="7">
    <location>
        <begin position="6"/>
        <end position="143"/>
    </location>
</feature>
<feature type="domain" description="EamA" evidence="7">
    <location>
        <begin position="156"/>
        <end position="286"/>
    </location>
</feature>
<evidence type="ECO:0000256" key="3">
    <source>
        <dbReference type="ARBA" id="ARBA00022692"/>
    </source>
</evidence>
<feature type="transmembrane region" description="Helical" evidence="6">
    <location>
        <begin position="271"/>
        <end position="289"/>
    </location>
</feature>
<feature type="transmembrane region" description="Helical" evidence="6">
    <location>
        <begin position="35"/>
        <end position="54"/>
    </location>
</feature>
<proteinExistence type="predicted"/>
<feature type="transmembrane region" description="Helical" evidence="6">
    <location>
        <begin position="246"/>
        <end position="265"/>
    </location>
</feature>
<comment type="subcellular location">
    <subcellularLocation>
        <location evidence="1">Cell membrane</location>
        <topology evidence="1">Multi-pass membrane protein</topology>
    </subcellularLocation>
</comment>
<feature type="transmembrane region" description="Helical" evidence="6">
    <location>
        <begin position="211"/>
        <end position="234"/>
    </location>
</feature>
<dbReference type="SUPFAM" id="SSF103481">
    <property type="entry name" value="Multidrug resistance efflux transporter EmrE"/>
    <property type="match status" value="2"/>
</dbReference>
<evidence type="ECO:0000256" key="1">
    <source>
        <dbReference type="ARBA" id="ARBA00004651"/>
    </source>
</evidence>
<protein>
    <submittedName>
        <fullName evidence="8">Membrane protein</fullName>
    </submittedName>
</protein>
<evidence type="ECO:0000256" key="4">
    <source>
        <dbReference type="ARBA" id="ARBA00022989"/>
    </source>
</evidence>
<dbReference type="InterPro" id="IPR037185">
    <property type="entry name" value="EmrE-like"/>
</dbReference>
<evidence type="ECO:0000256" key="6">
    <source>
        <dbReference type="SAM" id="Phobius"/>
    </source>
</evidence>
<dbReference type="Proteomes" id="UP001319827">
    <property type="component" value="Chromosome"/>
</dbReference>
<gene>
    <name evidence="8" type="ORF">DESUT3_39600</name>
</gene>
<feature type="transmembrane region" description="Helical" evidence="6">
    <location>
        <begin position="101"/>
        <end position="119"/>
    </location>
</feature>
<keyword evidence="4 6" id="KW-1133">Transmembrane helix</keyword>
<name>A0ABM8I239_9BACT</name>
<reference evidence="8 9" key="1">
    <citation type="journal article" date="2016" name="C (Basel)">
        <title>Selective Growth of and Electricity Production by Marine Exoelectrogenic Bacteria in Self-Aggregated Hydrogel of Microbially Reduced Graphene Oxide.</title>
        <authorList>
            <person name="Yoshida N."/>
            <person name="Goto Y."/>
            <person name="Miyata Y."/>
        </authorList>
    </citation>
    <scope>NUCLEOTIDE SEQUENCE [LARGE SCALE GENOMIC DNA]</scope>
    <source>
        <strain evidence="8 9">NIT-T3</strain>
    </source>
</reference>
<dbReference type="InterPro" id="IPR050638">
    <property type="entry name" value="AA-Vitamin_Transporters"/>
</dbReference>
<evidence type="ECO:0000256" key="2">
    <source>
        <dbReference type="ARBA" id="ARBA00022475"/>
    </source>
</evidence>
<organism evidence="8 9">
    <name type="scientific">Desulfuromonas versatilis</name>
    <dbReference type="NCBI Taxonomy" id="2802975"/>
    <lineage>
        <taxon>Bacteria</taxon>
        <taxon>Pseudomonadati</taxon>
        <taxon>Thermodesulfobacteriota</taxon>
        <taxon>Desulfuromonadia</taxon>
        <taxon>Desulfuromonadales</taxon>
        <taxon>Desulfuromonadaceae</taxon>
        <taxon>Desulfuromonas</taxon>
    </lineage>
</organism>
<evidence type="ECO:0000259" key="7">
    <source>
        <dbReference type="Pfam" id="PF00892"/>
    </source>
</evidence>
<dbReference type="EMBL" id="AP024355">
    <property type="protein sequence ID" value="BCR06891.1"/>
    <property type="molecule type" value="Genomic_DNA"/>
</dbReference>
<evidence type="ECO:0000256" key="5">
    <source>
        <dbReference type="ARBA" id="ARBA00023136"/>
    </source>
</evidence>
<dbReference type="PANTHER" id="PTHR32322:SF18">
    <property type="entry name" value="S-ADENOSYLMETHIONINE_S-ADENOSYLHOMOCYSTEINE TRANSPORTER"/>
    <property type="match status" value="1"/>
</dbReference>
<dbReference type="Pfam" id="PF00892">
    <property type="entry name" value="EamA"/>
    <property type="match status" value="2"/>
</dbReference>
<feature type="transmembrane region" description="Helical" evidence="6">
    <location>
        <begin position="74"/>
        <end position="95"/>
    </location>
</feature>
<dbReference type="RefSeq" id="WP_221250266.1">
    <property type="nucleotide sequence ID" value="NZ_AP024355.1"/>
</dbReference>
<evidence type="ECO:0000313" key="9">
    <source>
        <dbReference type="Proteomes" id="UP001319827"/>
    </source>
</evidence>
<keyword evidence="3 6" id="KW-0812">Transmembrane</keyword>
<keyword evidence="5 6" id="KW-0472">Membrane</keyword>
<keyword evidence="2" id="KW-1003">Cell membrane</keyword>
<feature type="transmembrane region" description="Helical" evidence="6">
    <location>
        <begin position="128"/>
        <end position="150"/>
    </location>
</feature>
<accession>A0ABM8I239</accession>
<sequence length="301" mass="33267">MPDQKKAYLYGLATVLLWSTVASAFKISLQYQDHAQLLLFASSASLLTLGAILLAQGRLAEIFRCSAVQYRRSLLLGLLNPFAYYLILFKAYALLPAQEAQPLNYTWALTLVLLSIPLLKQRIGWQEVAAMLVSYSGVWVISTRGAIFSLHFSNPLGVALALLSTLIWALYWIFSIRDDRDPVVGLLLNFACGLPFVLVYCLLFSELRLPAWPGLLGAGYVGLFEMGITFVLWLRALKLSENTARVGNLIFLSPFLSLVFIHFLVGEEILASTYAGLVLIVGGLLIRQLRPAAAQKNLKPG</sequence>
<evidence type="ECO:0000313" key="8">
    <source>
        <dbReference type="EMBL" id="BCR06891.1"/>
    </source>
</evidence>
<feature type="transmembrane region" description="Helical" evidence="6">
    <location>
        <begin position="156"/>
        <end position="174"/>
    </location>
</feature>
<feature type="transmembrane region" description="Helical" evidence="6">
    <location>
        <begin position="7"/>
        <end position="29"/>
    </location>
</feature>
<dbReference type="PANTHER" id="PTHR32322">
    <property type="entry name" value="INNER MEMBRANE TRANSPORTER"/>
    <property type="match status" value="1"/>
</dbReference>
<reference evidence="8 9" key="2">
    <citation type="journal article" date="2021" name="Int. J. Syst. Evol. Microbiol.">
        <title>Isolation and Polyphasic Characterization of Desulfuromonas versatilis sp. Nov., an Electrogenic Bacteria Capable of Versatile Metabolism Isolated from a Graphene Oxide-Reducing Enrichment Culture.</title>
        <authorList>
            <person name="Xie L."/>
            <person name="Yoshida N."/>
            <person name="Ishii S."/>
            <person name="Meng L."/>
        </authorList>
    </citation>
    <scope>NUCLEOTIDE SEQUENCE [LARGE SCALE GENOMIC DNA]</scope>
    <source>
        <strain evidence="8 9">NIT-T3</strain>
    </source>
</reference>
<keyword evidence="9" id="KW-1185">Reference proteome</keyword>
<dbReference type="InterPro" id="IPR000620">
    <property type="entry name" value="EamA_dom"/>
</dbReference>